<feature type="transmembrane region" description="Helical" evidence="2">
    <location>
        <begin position="46"/>
        <end position="67"/>
    </location>
</feature>
<feature type="region of interest" description="Disordered" evidence="1">
    <location>
        <begin position="71"/>
        <end position="109"/>
    </location>
</feature>
<dbReference type="Pfam" id="PF10708">
    <property type="entry name" value="DUF2510"/>
    <property type="match status" value="1"/>
</dbReference>
<proteinExistence type="predicted"/>
<reference evidence="4 5" key="1">
    <citation type="submission" date="2024-10" db="EMBL/GenBank/DDBJ databases">
        <title>The Natural Products Discovery Center: Release of the First 8490 Sequenced Strains for Exploring Actinobacteria Biosynthetic Diversity.</title>
        <authorList>
            <person name="Kalkreuter E."/>
            <person name="Kautsar S.A."/>
            <person name="Yang D."/>
            <person name="Bader C.D."/>
            <person name="Teijaro C.N."/>
            <person name="Fluegel L."/>
            <person name="Davis C.M."/>
            <person name="Simpson J.R."/>
            <person name="Lauterbach L."/>
            <person name="Steele A.D."/>
            <person name="Gui C."/>
            <person name="Meng S."/>
            <person name="Li G."/>
            <person name="Viehrig K."/>
            <person name="Ye F."/>
            <person name="Su P."/>
            <person name="Kiefer A.F."/>
            <person name="Nichols A."/>
            <person name="Cepeda A.J."/>
            <person name="Yan W."/>
            <person name="Fan B."/>
            <person name="Jiang Y."/>
            <person name="Adhikari A."/>
            <person name="Zheng C.-J."/>
            <person name="Schuster L."/>
            <person name="Cowan T.M."/>
            <person name="Smanski M.J."/>
            <person name="Chevrette M.G."/>
            <person name="De Carvalho L.P.S."/>
            <person name="Shen B."/>
        </authorList>
    </citation>
    <scope>NUCLEOTIDE SEQUENCE [LARGE SCALE GENOMIC DNA]</scope>
    <source>
        <strain evidence="4 5">NPDC015755</strain>
    </source>
</reference>
<keyword evidence="2" id="KW-1133">Transmembrane helix</keyword>
<evidence type="ECO:0000256" key="1">
    <source>
        <dbReference type="SAM" id="MobiDB-lite"/>
    </source>
</evidence>
<dbReference type="Proteomes" id="UP001603013">
    <property type="component" value="Unassembled WGS sequence"/>
</dbReference>
<comment type="caution">
    <text evidence="4">The sequence shown here is derived from an EMBL/GenBank/DDBJ whole genome shotgun (WGS) entry which is preliminary data.</text>
</comment>
<feature type="domain" description="DUF2510" evidence="3">
    <location>
        <begin position="7"/>
        <end position="39"/>
    </location>
</feature>
<keyword evidence="2" id="KW-0812">Transmembrane</keyword>
<dbReference type="InterPro" id="IPR018929">
    <property type="entry name" value="DUF2510"/>
</dbReference>
<accession>A0ABW6Y911</accession>
<keyword evidence="5" id="KW-1185">Reference proteome</keyword>
<gene>
    <name evidence="4" type="ORF">ACF05T_09435</name>
</gene>
<protein>
    <submittedName>
        <fullName evidence="4">DUF2510 domain-containing protein</fullName>
    </submittedName>
</protein>
<evidence type="ECO:0000256" key="2">
    <source>
        <dbReference type="SAM" id="Phobius"/>
    </source>
</evidence>
<dbReference type="EMBL" id="JBIBSM010000004">
    <property type="protein sequence ID" value="MFF8276314.1"/>
    <property type="molecule type" value="Genomic_DNA"/>
</dbReference>
<evidence type="ECO:0000313" key="5">
    <source>
        <dbReference type="Proteomes" id="UP001603013"/>
    </source>
</evidence>
<sequence>MSMTTPPGWYPDPGIPAVERWWDGTTWTAHTRPAAGPPAPRGRGKALAFAAAAVVVTAAVVTGVVLLGGEEDDPGTAGPSASNTTGAAPTSTPTTGPSSSPPAEDPTRVADQLNGITLPILEGWERPEFRGGDVPTVVTAGEYPCPAATDRDCRRGTVNSRTASGTDATTPKAIAEEDIALAADSFYEDDVLGNRPYGGIRSHKVVAARPAVVAGRTGYLVRWQVTTGKGPGGYVQSLAFPSPHGSEAPVVVRFAFDAGPEGPSLATMDEIVKGILPIGSATNGGVGAPLSPGS</sequence>
<feature type="compositionally biased region" description="Low complexity" evidence="1">
    <location>
        <begin position="79"/>
        <end position="98"/>
    </location>
</feature>
<name>A0ABW6Y911_9ACTN</name>
<evidence type="ECO:0000259" key="3">
    <source>
        <dbReference type="Pfam" id="PF10708"/>
    </source>
</evidence>
<evidence type="ECO:0000313" key="4">
    <source>
        <dbReference type="EMBL" id="MFF8276314.1"/>
    </source>
</evidence>
<keyword evidence="2" id="KW-0472">Membrane</keyword>
<organism evidence="4 5">
    <name type="scientific">Streptomyces lateritius</name>
    <dbReference type="NCBI Taxonomy" id="67313"/>
    <lineage>
        <taxon>Bacteria</taxon>
        <taxon>Bacillati</taxon>
        <taxon>Actinomycetota</taxon>
        <taxon>Actinomycetes</taxon>
        <taxon>Kitasatosporales</taxon>
        <taxon>Streptomycetaceae</taxon>
        <taxon>Streptomyces</taxon>
    </lineage>
</organism>
<dbReference type="RefSeq" id="WP_391933855.1">
    <property type="nucleotide sequence ID" value="NZ_JBIBSM010000004.1"/>
</dbReference>